<dbReference type="AlphaFoldDB" id="A0ABD5E1G4"/>
<comment type="caution">
    <text evidence="2">The sequence shown here is derived from an EMBL/GenBank/DDBJ whole genome shotgun (WGS) entry which is preliminary data.</text>
</comment>
<organism evidence="2 3">
    <name type="scientific">Streptomyces evansiae</name>
    <dbReference type="NCBI Taxonomy" id="3075535"/>
    <lineage>
        <taxon>Bacteria</taxon>
        <taxon>Bacillati</taxon>
        <taxon>Actinomycetota</taxon>
        <taxon>Actinomycetes</taxon>
        <taxon>Kitasatosporales</taxon>
        <taxon>Streptomycetaceae</taxon>
        <taxon>Streptomyces</taxon>
    </lineage>
</organism>
<reference evidence="3 4" key="1">
    <citation type="submission" date="2023-07" db="EMBL/GenBank/DDBJ databases">
        <title>30 novel species of actinomycetes from the DSMZ collection.</title>
        <authorList>
            <person name="Nouioui I."/>
        </authorList>
    </citation>
    <scope>NUCLEOTIDE SEQUENCE [LARGE SCALE GENOMIC DNA]</scope>
    <source>
        <strain evidence="1 4">DSM 41979</strain>
        <strain evidence="3">DSM 41982</strain>
    </source>
</reference>
<sequence>MTLRLVHERPPESPESDLPCRLCDRLRAEERAATAAGDHSRAVDCRVLIARHPHGFTRR</sequence>
<reference evidence="2" key="2">
    <citation type="submission" date="2024-03" db="EMBL/GenBank/DDBJ databases">
        <title>30 novel species of actinomycetes from the DSMZ collection.</title>
        <authorList>
            <person name="Nouioui I."/>
        </authorList>
    </citation>
    <scope>NUCLEOTIDE SEQUENCE</scope>
    <source>
        <strain evidence="2">DSM 41982</strain>
    </source>
</reference>
<protein>
    <submittedName>
        <fullName evidence="2">Uncharacterized protein</fullName>
    </submittedName>
</protein>
<evidence type="ECO:0000313" key="2">
    <source>
        <dbReference type="EMBL" id="MDT0415294.1"/>
    </source>
</evidence>
<dbReference type="EMBL" id="JAVRER010000008">
    <property type="protein sequence ID" value="MDT0415294.1"/>
    <property type="molecule type" value="Genomic_DNA"/>
</dbReference>
<evidence type="ECO:0000313" key="1">
    <source>
        <dbReference type="EMBL" id="MDT0407527.1"/>
    </source>
</evidence>
<proteinExistence type="predicted"/>
<evidence type="ECO:0000313" key="4">
    <source>
        <dbReference type="Proteomes" id="UP001183610"/>
    </source>
</evidence>
<dbReference type="Proteomes" id="UP001183610">
    <property type="component" value="Unassembled WGS sequence"/>
</dbReference>
<gene>
    <name evidence="2" type="ORF">RM574_07275</name>
    <name evidence="1" type="ORF">RM698_00450</name>
</gene>
<keyword evidence="4" id="KW-1185">Reference proteome</keyword>
<accession>A0ABD5E1G4</accession>
<name>A0ABD5E1G4_9ACTN</name>
<dbReference type="Proteomes" id="UP001183607">
    <property type="component" value="Unassembled WGS sequence"/>
</dbReference>
<dbReference type="EMBL" id="JAVRET010000001">
    <property type="protein sequence ID" value="MDT0407527.1"/>
    <property type="molecule type" value="Genomic_DNA"/>
</dbReference>
<evidence type="ECO:0000313" key="3">
    <source>
        <dbReference type="Proteomes" id="UP001183607"/>
    </source>
</evidence>
<dbReference type="RefSeq" id="WP_007823252.1">
    <property type="nucleotide sequence ID" value="NZ_JAVRER010000008.1"/>
</dbReference>